<evidence type="ECO:0000259" key="5">
    <source>
        <dbReference type="PROSITE" id="PS50146"/>
    </source>
</evidence>
<organism evidence="6 7">
    <name type="scientific">Fibrella aestuarina BUZ 2</name>
    <dbReference type="NCBI Taxonomy" id="1166018"/>
    <lineage>
        <taxon>Bacteria</taxon>
        <taxon>Pseudomonadati</taxon>
        <taxon>Bacteroidota</taxon>
        <taxon>Cytophagia</taxon>
        <taxon>Cytophagales</taxon>
        <taxon>Spirosomataceae</taxon>
        <taxon>Fibrella</taxon>
    </lineage>
</organism>
<evidence type="ECO:0000313" key="7">
    <source>
        <dbReference type="Proteomes" id="UP000011058"/>
    </source>
</evidence>
<accession>I0K334</accession>
<dbReference type="GO" id="GO:0005524">
    <property type="term" value="F:ATP binding"/>
    <property type="evidence" value="ECO:0007669"/>
    <property type="project" value="UniProtKB-KW"/>
</dbReference>
<dbReference type="InterPro" id="IPR001206">
    <property type="entry name" value="Diacylglycerol_kinase_cat_dom"/>
</dbReference>
<dbReference type="EMBL" id="HE796683">
    <property type="protein sequence ID" value="CCG98537.1"/>
    <property type="molecule type" value="Genomic_DNA"/>
</dbReference>
<dbReference type="RefSeq" id="WP_015329637.1">
    <property type="nucleotide sequence ID" value="NC_020054.1"/>
</dbReference>
<dbReference type="Proteomes" id="UP000011058">
    <property type="component" value="Chromosome"/>
</dbReference>
<evidence type="ECO:0000256" key="2">
    <source>
        <dbReference type="ARBA" id="ARBA00022741"/>
    </source>
</evidence>
<evidence type="ECO:0000256" key="3">
    <source>
        <dbReference type="ARBA" id="ARBA00022777"/>
    </source>
</evidence>
<name>I0K334_9BACT</name>
<dbReference type="STRING" id="1166018.FAES_0526"/>
<proteinExistence type="predicted"/>
<keyword evidence="3 6" id="KW-0418">Kinase</keyword>
<reference evidence="6 7" key="1">
    <citation type="journal article" date="2012" name="J. Bacteriol.">
        <title>Genome Sequence of Fibrella aestuarina BUZ 2T, a Filamentous Marine Bacterium.</title>
        <authorList>
            <person name="Filippini M."/>
            <person name="Qi W."/>
            <person name="Blom J."/>
            <person name="Goesmann A."/>
            <person name="Smits T.H."/>
            <person name="Bagheri H.C."/>
        </authorList>
    </citation>
    <scope>NUCLEOTIDE SEQUENCE [LARGE SCALE GENOMIC DNA]</scope>
    <source>
        <strain evidence="7">BUZ 2T</strain>
    </source>
</reference>
<dbReference type="Pfam" id="PF00781">
    <property type="entry name" value="DAGK_cat"/>
    <property type="match status" value="1"/>
</dbReference>
<keyword evidence="7" id="KW-1185">Reference proteome</keyword>
<dbReference type="Gene3D" id="3.40.50.10330">
    <property type="entry name" value="Probable inorganic polyphosphate/atp-NAD kinase, domain 1"/>
    <property type="match status" value="1"/>
</dbReference>
<gene>
    <name evidence="6" type="ORF">FAES_0526</name>
</gene>
<protein>
    <submittedName>
        <fullName evidence="6">Putative yegS-like lipid kinase</fullName>
        <ecNumber evidence="6">2.7.1.-</ecNumber>
    </submittedName>
</protein>
<dbReference type="InterPro" id="IPR016064">
    <property type="entry name" value="NAD/diacylglycerol_kinase_sf"/>
</dbReference>
<dbReference type="PATRIC" id="fig|1166018.3.peg.536"/>
<dbReference type="GO" id="GO:0005886">
    <property type="term" value="C:plasma membrane"/>
    <property type="evidence" value="ECO:0007669"/>
    <property type="project" value="TreeGrafter"/>
</dbReference>
<dbReference type="InterPro" id="IPR017438">
    <property type="entry name" value="ATP-NAD_kinase_N"/>
</dbReference>
<dbReference type="SMART" id="SM00046">
    <property type="entry name" value="DAGKc"/>
    <property type="match status" value="1"/>
</dbReference>
<sequence>MPATDLLVIINPLSGTLPLAQKEALRTYIVAEAQRQGFQPEIITTTHAGHATELAAQAARSGIRRVLVMGGDGTVNETARALRKTATALGIIPMGSGNGLARHLGIPMNPQKAIQKAISGRPVLIDSAELNELPFFCTAGLGFEAYVAHEFAKQPVRGLQTYVRTTYQAFWNYQPASYLINNVPAGPLFSLTIANAAQFGNNAWIAPNANVSDGLLDVCLIRPFPGHMVAMIGWQLFNRTLNQSSYWASQPLRQATLAKVTDDAPDLDGPDTLLAHADGEPVLLPGNECTVRVLPASLLVLL</sequence>
<evidence type="ECO:0000313" key="6">
    <source>
        <dbReference type="EMBL" id="CCG98537.1"/>
    </source>
</evidence>
<dbReference type="Pfam" id="PF19279">
    <property type="entry name" value="YegS_C"/>
    <property type="match status" value="1"/>
</dbReference>
<evidence type="ECO:0000256" key="4">
    <source>
        <dbReference type="ARBA" id="ARBA00022840"/>
    </source>
</evidence>
<dbReference type="InterPro" id="IPR045540">
    <property type="entry name" value="YegS/DAGK_C"/>
</dbReference>
<dbReference type="PROSITE" id="PS50146">
    <property type="entry name" value="DAGK"/>
    <property type="match status" value="1"/>
</dbReference>
<dbReference type="PANTHER" id="PTHR12358:SF106">
    <property type="entry name" value="LIPID KINASE YEGS"/>
    <property type="match status" value="1"/>
</dbReference>
<dbReference type="KEGG" id="fae:FAES_0526"/>
<keyword evidence="1 6" id="KW-0808">Transferase</keyword>
<feature type="domain" description="DAGKc" evidence="5">
    <location>
        <begin position="1"/>
        <end position="134"/>
    </location>
</feature>
<dbReference type="SUPFAM" id="SSF111331">
    <property type="entry name" value="NAD kinase/diacylglycerol kinase-like"/>
    <property type="match status" value="1"/>
</dbReference>
<dbReference type="AlphaFoldDB" id="I0K334"/>
<dbReference type="GO" id="GO:0016301">
    <property type="term" value="F:kinase activity"/>
    <property type="evidence" value="ECO:0007669"/>
    <property type="project" value="UniProtKB-KW"/>
</dbReference>
<keyword evidence="2" id="KW-0547">Nucleotide-binding</keyword>
<dbReference type="Gene3D" id="2.60.200.40">
    <property type="match status" value="1"/>
</dbReference>
<dbReference type="PANTHER" id="PTHR12358">
    <property type="entry name" value="SPHINGOSINE KINASE"/>
    <property type="match status" value="1"/>
</dbReference>
<evidence type="ECO:0000256" key="1">
    <source>
        <dbReference type="ARBA" id="ARBA00022679"/>
    </source>
</evidence>
<keyword evidence="4" id="KW-0067">ATP-binding</keyword>
<dbReference type="HOGENOM" id="CLU_045532_1_2_10"/>
<dbReference type="InterPro" id="IPR050187">
    <property type="entry name" value="Lipid_Phosphate_FormReg"/>
</dbReference>
<dbReference type="eggNOG" id="COG1597">
    <property type="taxonomic scope" value="Bacteria"/>
</dbReference>
<dbReference type="EC" id="2.7.1.-" evidence="6"/>